<evidence type="ECO:0000313" key="6">
    <source>
        <dbReference type="EMBL" id="OWT57561.1"/>
    </source>
</evidence>
<dbReference type="RefSeq" id="WP_088604566.1">
    <property type="nucleotide sequence ID" value="NZ_NJIH01000009.1"/>
</dbReference>
<dbReference type="OrthoDB" id="9803735at2"/>
<dbReference type="GO" id="GO:0000976">
    <property type="term" value="F:transcription cis-regulatory region binding"/>
    <property type="evidence" value="ECO:0007669"/>
    <property type="project" value="TreeGrafter"/>
</dbReference>
<dbReference type="InterPro" id="IPR005119">
    <property type="entry name" value="LysR_subst-bd"/>
</dbReference>
<dbReference type="Gene3D" id="1.10.10.10">
    <property type="entry name" value="Winged helix-like DNA-binding domain superfamily/Winged helix DNA-binding domain"/>
    <property type="match status" value="1"/>
</dbReference>
<dbReference type="FunFam" id="1.10.10.10:FF:000001">
    <property type="entry name" value="LysR family transcriptional regulator"/>
    <property type="match status" value="1"/>
</dbReference>
<organism evidence="6 7">
    <name type="scientific">Candidimonas nitroreducens</name>
    <dbReference type="NCBI Taxonomy" id="683354"/>
    <lineage>
        <taxon>Bacteria</taxon>
        <taxon>Pseudomonadati</taxon>
        <taxon>Pseudomonadota</taxon>
        <taxon>Betaproteobacteria</taxon>
        <taxon>Burkholderiales</taxon>
        <taxon>Alcaligenaceae</taxon>
        <taxon>Candidimonas</taxon>
    </lineage>
</organism>
<dbReference type="Pfam" id="PF03466">
    <property type="entry name" value="LysR_substrate"/>
    <property type="match status" value="1"/>
</dbReference>
<dbReference type="AlphaFoldDB" id="A0A225MDA2"/>
<evidence type="ECO:0000256" key="1">
    <source>
        <dbReference type="ARBA" id="ARBA00009437"/>
    </source>
</evidence>
<evidence type="ECO:0000256" key="4">
    <source>
        <dbReference type="ARBA" id="ARBA00023163"/>
    </source>
</evidence>
<keyword evidence="3" id="KW-0238">DNA-binding</keyword>
<dbReference type="InterPro" id="IPR036388">
    <property type="entry name" value="WH-like_DNA-bd_sf"/>
</dbReference>
<dbReference type="InterPro" id="IPR000847">
    <property type="entry name" value="LysR_HTH_N"/>
</dbReference>
<feature type="domain" description="HTH lysR-type" evidence="5">
    <location>
        <begin position="4"/>
        <end position="61"/>
    </location>
</feature>
<dbReference type="InterPro" id="IPR036390">
    <property type="entry name" value="WH_DNA-bd_sf"/>
</dbReference>
<dbReference type="Proteomes" id="UP000214603">
    <property type="component" value="Unassembled WGS sequence"/>
</dbReference>
<dbReference type="Pfam" id="PF00126">
    <property type="entry name" value="HTH_1"/>
    <property type="match status" value="1"/>
</dbReference>
<evidence type="ECO:0000259" key="5">
    <source>
        <dbReference type="PROSITE" id="PS50931"/>
    </source>
</evidence>
<dbReference type="CDD" id="cd05466">
    <property type="entry name" value="PBP2_LTTR_substrate"/>
    <property type="match status" value="1"/>
</dbReference>
<evidence type="ECO:0000256" key="3">
    <source>
        <dbReference type="ARBA" id="ARBA00023125"/>
    </source>
</evidence>
<keyword evidence="2" id="KW-0805">Transcription regulation</keyword>
<dbReference type="SUPFAM" id="SSF53850">
    <property type="entry name" value="Periplasmic binding protein-like II"/>
    <property type="match status" value="1"/>
</dbReference>
<dbReference type="PANTHER" id="PTHR30126">
    <property type="entry name" value="HTH-TYPE TRANSCRIPTIONAL REGULATOR"/>
    <property type="match status" value="1"/>
</dbReference>
<name>A0A225MDA2_9BURK</name>
<dbReference type="PROSITE" id="PS50931">
    <property type="entry name" value="HTH_LYSR"/>
    <property type="match status" value="1"/>
</dbReference>
<keyword evidence="7" id="KW-1185">Reference proteome</keyword>
<dbReference type="GO" id="GO:0003700">
    <property type="term" value="F:DNA-binding transcription factor activity"/>
    <property type="evidence" value="ECO:0007669"/>
    <property type="project" value="InterPro"/>
</dbReference>
<evidence type="ECO:0000313" key="7">
    <source>
        <dbReference type="Proteomes" id="UP000214603"/>
    </source>
</evidence>
<accession>A0A225MDA2</accession>
<gene>
    <name evidence="6" type="ORF">CEY11_16845</name>
</gene>
<sequence length="306" mass="33797">MHPVDLVQLRTFIATAEEQNLTKAAERLHLSLSAASAHIKAVEQNLGVQLFNRINRSLELSPHGEVLLSRAKALLNDASTFSSYARSLSDRVCGRVAVSSIADPADSRIGAIAATVLKQHPLVKMTVHIRHAMGTTEGLKTGELDLGMTLGEAIDPALSYIHLTTFRYRVVGPITWRDRVEDAELASLAMAPWIAFTDKHLAYPKILERLFSGHEFENNVVARTDNHMLARAMAESGIGLTLLPEPRAFDSERAGLLCISRKAIAEYDFFVAYLRNRENDPLIGAVIGAIKKIWPTARPTRRLDTE</sequence>
<keyword evidence="4" id="KW-0804">Transcription</keyword>
<comment type="caution">
    <text evidence="6">The sequence shown here is derived from an EMBL/GenBank/DDBJ whole genome shotgun (WGS) entry which is preliminary data.</text>
</comment>
<protein>
    <submittedName>
        <fullName evidence="6">LysR family transcriptional regulator</fullName>
    </submittedName>
</protein>
<dbReference type="SUPFAM" id="SSF46785">
    <property type="entry name" value="Winged helix' DNA-binding domain"/>
    <property type="match status" value="1"/>
</dbReference>
<proteinExistence type="inferred from homology"/>
<comment type="similarity">
    <text evidence="1">Belongs to the LysR transcriptional regulatory family.</text>
</comment>
<evidence type="ECO:0000256" key="2">
    <source>
        <dbReference type="ARBA" id="ARBA00023015"/>
    </source>
</evidence>
<dbReference type="EMBL" id="NJIH01000009">
    <property type="protein sequence ID" value="OWT57561.1"/>
    <property type="molecule type" value="Genomic_DNA"/>
</dbReference>
<reference evidence="7" key="1">
    <citation type="submission" date="2017-06" db="EMBL/GenBank/DDBJ databases">
        <title>Herbaspirillum phytohormonus sp. nov., isolated from the root nodule of Robinia pseudoacacia in lead-zinc mine.</title>
        <authorList>
            <person name="Fan M."/>
            <person name="Lin Y."/>
        </authorList>
    </citation>
    <scope>NUCLEOTIDE SEQUENCE [LARGE SCALE GENOMIC DNA]</scope>
    <source>
        <strain evidence="7">SC-089</strain>
    </source>
</reference>
<dbReference type="Gene3D" id="3.40.190.290">
    <property type="match status" value="1"/>
</dbReference>
<dbReference type="PANTHER" id="PTHR30126:SF40">
    <property type="entry name" value="HTH-TYPE TRANSCRIPTIONAL REGULATOR GLTR"/>
    <property type="match status" value="1"/>
</dbReference>